<dbReference type="Proteomes" id="UP000272471">
    <property type="component" value="Unassembled WGS sequence"/>
</dbReference>
<evidence type="ECO:0000313" key="2">
    <source>
        <dbReference type="Proteomes" id="UP000272471"/>
    </source>
</evidence>
<protein>
    <submittedName>
        <fullName evidence="1">Uncharacterized protein</fullName>
    </submittedName>
</protein>
<name>A0A0N8RMN6_PSESG</name>
<gene>
    <name evidence="1" type="ORF">ALQ11_200096</name>
</gene>
<organism evidence="1 2">
    <name type="scientific">Pseudomonas savastanoi pv. glycinea</name>
    <name type="common">Pseudomonas syringae pv. glycinea</name>
    <dbReference type="NCBI Taxonomy" id="318"/>
    <lineage>
        <taxon>Bacteria</taxon>
        <taxon>Pseudomonadati</taxon>
        <taxon>Pseudomonadota</taxon>
        <taxon>Gammaproteobacteria</taxon>
        <taxon>Pseudomonadales</taxon>
        <taxon>Pseudomonadaceae</taxon>
        <taxon>Pseudomonas</taxon>
    </lineage>
</organism>
<proteinExistence type="predicted"/>
<comment type="caution">
    <text evidence="1">The sequence shown here is derived from an EMBL/GenBank/DDBJ whole genome shotgun (WGS) entry which is preliminary data.</text>
</comment>
<dbReference type="AlphaFoldDB" id="A0A0N8RMN6"/>
<reference evidence="1 2" key="1">
    <citation type="submission" date="2018-08" db="EMBL/GenBank/DDBJ databases">
        <title>Recombination of ecologically and evolutionarily significant loci maintains genetic cohesion in the Pseudomonas syringae species complex.</title>
        <authorList>
            <person name="Dillon M."/>
            <person name="Thakur S."/>
            <person name="Almeida R.N.D."/>
            <person name="Weir B.S."/>
            <person name="Guttman D.S."/>
        </authorList>
    </citation>
    <scope>NUCLEOTIDE SEQUENCE [LARGE SCALE GENOMIC DNA]</scope>
    <source>
        <strain evidence="1 2">ICMP 4182</strain>
    </source>
</reference>
<accession>A0A0N8RMN6</accession>
<sequence length="76" mass="8142">MSDATNIRNIIDHLDKEGYISGAGPLCVPYRHSGNGFRGSDGSALTAQRVGNWPRVRSVKPQTSFLADRVAAGNTI</sequence>
<evidence type="ECO:0000313" key="1">
    <source>
        <dbReference type="EMBL" id="RMQ06714.1"/>
    </source>
</evidence>
<dbReference type="EMBL" id="RBQX01000356">
    <property type="protein sequence ID" value="RMQ06714.1"/>
    <property type="molecule type" value="Genomic_DNA"/>
</dbReference>